<evidence type="ECO:0000313" key="9">
    <source>
        <dbReference type="EMBL" id="RMX56704.1"/>
    </source>
</evidence>
<organism evidence="9 10">
    <name type="scientific">Pocillopora damicornis</name>
    <name type="common">Cauliflower coral</name>
    <name type="synonym">Millepora damicornis</name>
    <dbReference type="NCBI Taxonomy" id="46731"/>
    <lineage>
        <taxon>Eukaryota</taxon>
        <taxon>Metazoa</taxon>
        <taxon>Cnidaria</taxon>
        <taxon>Anthozoa</taxon>
        <taxon>Hexacorallia</taxon>
        <taxon>Scleractinia</taxon>
        <taxon>Astrocoeniina</taxon>
        <taxon>Pocilloporidae</taxon>
        <taxon>Pocillopora</taxon>
    </lineage>
</organism>
<dbReference type="Gene3D" id="1.20.58.530">
    <property type="match status" value="2"/>
</dbReference>
<feature type="domain" description="Myosin motor" evidence="8">
    <location>
        <begin position="6"/>
        <end position="675"/>
    </location>
</feature>
<feature type="non-terminal residue" evidence="9">
    <location>
        <position position="675"/>
    </location>
</feature>
<feature type="region of interest" description="Actin-binding" evidence="7">
    <location>
        <begin position="561"/>
        <end position="583"/>
    </location>
</feature>
<dbReference type="FunFam" id="1.10.10.820:FF:000001">
    <property type="entry name" value="Myosin heavy chain"/>
    <property type="match status" value="1"/>
</dbReference>
<evidence type="ECO:0000256" key="2">
    <source>
        <dbReference type="ARBA" id="ARBA00022741"/>
    </source>
</evidence>
<dbReference type="OrthoDB" id="6108017at2759"/>
<evidence type="ECO:0000256" key="1">
    <source>
        <dbReference type="ARBA" id="ARBA00008314"/>
    </source>
</evidence>
<dbReference type="GO" id="GO:0000146">
    <property type="term" value="F:microfilament motor activity"/>
    <property type="evidence" value="ECO:0007669"/>
    <property type="project" value="TreeGrafter"/>
</dbReference>
<dbReference type="Gene3D" id="1.20.5.4820">
    <property type="match status" value="1"/>
</dbReference>
<dbReference type="GO" id="GO:0005902">
    <property type="term" value="C:microvillus"/>
    <property type="evidence" value="ECO:0007669"/>
    <property type="project" value="TreeGrafter"/>
</dbReference>
<dbReference type="SMART" id="SM00242">
    <property type="entry name" value="MYSc"/>
    <property type="match status" value="1"/>
</dbReference>
<name>A0A3M6USZ5_POCDA</name>
<dbReference type="STRING" id="46731.A0A3M6USZ5"/>
<evidence type="ECO:0000256" key="4">
    <source>
        <dbReference type="ARBA" id="ARBA00023123"/>
    </source>
</evidence>
<dbReference type="GO" id="GO:0006897">
    <property type="term" value="P:endocytosis"/>
    <property type="evidence" value="ECO:0007669"/>
    <property type="project" value="TreeGrafter"/>
</dbReference>
<dbReference type="PANTHER" id="PTHR13140">
    <property type="entry name" value="MYOSIN"/>
    <property type="match status" value="1"/>
</dbReference>
<keyword evidence="2 7" id="KW-0547">Nucleotide-binding</keyword>
<dbReference type="Pfam" id="PF00063">
    <property type="entry name" value="Myosin_head"/>
    <property type="match status" value="2"/>
</dbReference>
<comment type="caution">
    <text evidence="9">The sequence shown here is derived from an EMBL/GenBank/DDBJ whole genome shotgun (WGS) entry which is preliminary data.</text>
</comment>
<proteinExistence type="inferred from homology"/>
<keyword evidence="4 7" id="KW-0518">Myosin</keyword>
<dbReference type="SUPFAM" id="SSF52540">
    <property type="entry name" value="P-loop containing nucleoside triphosphate hydrolases"/>
    <property type="match status" value="1"/>
</dbReference>
<comment type="similarity">
    <text evidence="1 7">Belongs to the TRAFAC class myosin-kinesin ATPase superfamily. Myosin family.</text>
</comment>
<dbReference type="GO" id="GO:0007015">
    <property type="term" value="P:actin filament organization"/>
    <property type="evidence" value="ECO:0007669"/>
    <property type="project" value="TreeGrafter"/>
</dbReference>
<dbReference type="Gene3D" id="3.40.850.10">
    <property type="entry name" value="Kinesin motor domain"/>
    <property type="match status" value="2"/>
</dbReference>
<reference evidence="9 10" key="1">
    <citation type="journal article" date="2018" name="Sci. Rep.">
        <title>Comparative analysis of the Pocillopora damicornis genome highlights role of immune system in coral evolution.</title>
        <authorList>
            <person name="Cunning R."/>
            <person name="Bay R.A."/>
            <person name="Gillette P."/>
            <person name="Baker A.C."/>
            <person name="Traylor-Knowles N."/>
        </authorList>
    </citation>
    <scope>NUCLEOTIDE SEQUENCE [LARGE SCALE GENOMIC DNA]</scope>
    <source>
        <strain evidence="9">RSMAS</strain>
        <tissue evidence="9">Whole animal</tissue>
    </source>
</reference>
<dbReference type="Gene3D" id="1.20.120.720">
    <property type="entry name" value="Myosin VI head, motor domain, U50 subdomain"/>
    <property type="match status" value="1"/>
</dbReference>
<dbReference type="InterPro" id="IPR027417">
    <property type="entry name" value="P-loop_NTPase"/>
</dbReference>
<dbReference type="AlphaFoldDB" id="A0A3M6USZ5"/>
<evidence type="ECO:0000256" key="3">
    <source>
        <dbReference type="ARBA" id="ARBA00022840"/>
    </source>
</evidence>
<keyword evidence="10" id="KW-1185">Reference proteome</keyword>
<evidence type="ECO:0000256" key="7">
    <source>
        <dbReference type="PROSITE-ProRule" id="PRU00782"/>
    </source>
</evidence>
<dbReference type="PANTHER" id="PTHR13140:SF729">
    <property type="entry name" value="UNCONVENTIONAL MYOSIN-IE"/>
    <property type="match status" value="1"/>
</dbReference>
<evidence type="ECO:0000256" key="5">
    <source>
        <dbReference type="ARBA" id="ARBA00023175"/>
    </source>
</evidence>
<dbReference type="Proteomes" id="UP000275408">
    <property type="component" value="Unassembled WGS sequence"/>
</dbReference>
<dbReference type="PRINTS" id="PR00193">
    <property type="entry name" value="MYOSINHEAVY"/>
</dbReference>
<evidence type="ECO:0000259" key="8">
    <source>
        <dbReference type="PROSITE" id="PS51456"/>
    </source>
</evidence>
<dbReference type="GO" id="GO:0016459">
    <property type="term" value="C:myosin complex"/>
    <property type="evidence" value="ECO:0007669"/>
    <property type="project" value="UniProtKB-KW"/>
</dbReference>
<dbReference type="GO" id="GO:0005524">
    <property type="term" value="F:ATP binding"/>
    <property type="evidence" value="ECO:0007669"/>
    <property type="project" value="UniProtKB-UniRule"/>
</dbReference>
<evidence type="ECO:0000313" key="10">
    <source>
        <dbReference type="Proteomes" id="UP000275408"/>
    </source>
</evidence>
<dbReference type="InterPro" id="IPR001609">
    <property type="entry name" value="Myosin_head_motor_dom-like"/>
</dbReference>
<dbReference type="GO" id="GO:0005886">
    <property type="term" value="C:plasma membrane"/>
    <property type="evidence" value="ECO:0007669"/>
    <property type="project" value="TreeGrafter"/>
</dbReference>
<evidence type="ECO:0000256" key="6">
    <source>
        <dbReference type="ARBA" id="ARBA00023203"/>
    </source>
</evidence>
<keyword evidence="5 7" id="KW-0505">Motor protein</keyword>
<sequence length="675" mass="76304">MASKSNGFDDMVELPQITEKDIEENLRVRLKKEVIYTYIGRVLIAVNPFKVLKIYGSDAVDFYRGGEEADDMGTPKIDDRATRCTTAQMPADILDGRRRSIQKETSSETGMFKNIKGPKPPHLYALTNTMYQNMMMEHENQCVIISGESGAGKTVSAKHIMNFISKASGKGSAKVENIKDIIIQSNPLLEAFGNAKTTRNNNSSRFSRVVTLNQNERNYHVFYQLLAGCAKENRTDVGIEVTKPETYYYLNQTGVYTVDGTNDTDDYHDLIKAMTVVGFDLQTQGTILKLVSAILHLGNVQFKEESNVAVPINDDLLTMPAKLLSVNKDLLKEKLVSTVMEARWGGKVEITKKTNNAEQAQFARDALAKALYSQVFDYLVRSINEAMSKEKDEMSIGVLDIYGFEIFENNQFEQFAINFVNEKLQQIFIELTLKTEQEEYVQEGIPWQEVKYFNNKTVCELIESKKLRAVVASNKDFSRYFRAQSNYFTITHYAGNVDYEAKGFCEKNKDILSNDMVVLMRSSEDAFVKDLFPVVANPDSGGGRRGGAKSNTAGAKIKSQAAALITKIMSCTPHYVRCIKPTESKKPLDWDDQRVLHQIQYLGLKENIRVRRAGFAFRRQFELVVRRYGIVSPEVNNCWTGDPAEGCKLVMRDSGIDPSRWKIGKTKLFLKEPNT</sequence>
<gene>
    <name evidence="9" type="ORF">pdam_00015784</name>
</gene>
<dbReference type="GO" id="GO:0005737">
    <property type="term" value="C:cytoplasm"/>
    <property type="evidence" value="ECO:0007669"/>
    <property type="project" value="TreeGrafter"/>
</dbReference>
<dbReference type="InterPro" id="IPR036961">
    <property type="entry name" value="Kinesin_motor_dom_sf"/>
</dbReference>
<dbReference type="Gene3D" id="1.10.10.820">
    <property type="match status" value="1"/>
</dbReference>
<keyword evidence="3 7" id="KW-0067">ATP-binding</keyword>
<dbReference type="GO" id="GO:0051015">
    <property type="term" value="F:actin filament binding"/>
    <property type="evidence" value="ECO:0007669"/>
    <property type="project" value="TreeGrafter"/>
</dbReference>
<dbReference type="PROSITE" id="PS51456">
    <property type="entry name" value="MYOSIN_MOTOR"/>
    <property type="match status" value="1"/>
</dbReference>
<feature type="binding site" evidence="7">
    <location>
        <begin position="147"/>
        <end position="154"/>
    </location>
    <ligand>
        <name>ATP</name>
        <dbReference type="ChEBI" id="CHEBI:30616"/>
    </ligand>
</feature>
<protein>
    <recommendedName>
        <fullName evidence="8">Myosin motor domain-containing protein</fullName>
    </recommendedName>
</protein>
<accession>A0A3M6USZ5</accession>
<keyword evidence="6 7" id="KW-0009">Actin-binding</keyword>
<dbReference type="EMBL" id="RCHS01000820">
    <property type="protein sequence ID" value="RMX56704.1"/>
    <property type="molecule type" value="Genomic_DNA"/>
</dbReference>